<evidence type="ECO:0000313" key="1">
    <source>
        <dbReference type="EMBL" id="OAK52333.1"/>
    </source>
</evidence>
<organism evidence="1 2">
    <name type="scientific">Rhodococcoides kyotonense</name>
    <dbReference type="NCBI Taxonomy" id="398843"/>
    <lineage>
        <taxon>Bacteria</taxon>
        <taxon>Bacillati</taxon>
        <taxon>Actinomycetota</taxon>
        <taxon>Actinomycetes</taxon>
        <taxon>Mycobacteriales</taxon>
        <taxon>Nocardiaceae</taxon>
        <taxon>Rhodococcoides</taxon>
    </lineage>
</organism>
<gene>
    <name evidence="1" type="ORF">A3K89_24595</name>
</gene>
<sequence length="148" mass="15811">MVAALKESLLDESKRDVLLADVIELIDAEVSDKKGASGLAVKGGYGAVKKVGPSYIERAVEALWPDFVTQLEPFWQSYNAAPAGTFADYLVANSDQVSNALLSVTDSRIEETDKGVVKKFYGSLRGSAQKNVAEALPRLGALVTKYAG</sequence>
<dbReference type="Proteomes" id="UP000077519">
    <property type="component" value="Unassembled WGS sequence"/>
</dbReference>
<keyword evidence="2" id="KW-1185">Reference proteome</keyword>
<proteinExistence type="predicted"/>
<protein>
    <submittedName>
        <fullName evidence="1">Uncharacterized protein</fullName>
    </submittedName>
</protein>
<evidence type="ECO:0000313" key="2">
    <source>
        <dbReference type="Proteomes" id="UP000077519"/>
    </source>
</evidence>
<dbReference type="RefSeq" id="WP_068429278.1">
    <property type="nucleotide sequence ID" value="NZ_LVHI01000024.1"/>
</dbReference>
<dbReference type="AlphaFoldDB" id="A0A177YA06"/>
<dbReference type="EMBL" id="LVHI01000024">
    <property type="protein sequence ID" value="OAK52333.1"/>
    <property type="molecule type" value="Genomic_DNA"/>
</dbReference>
<comment type="caution">
    <text evidence="1">The sequence shown here is derived from an EMBL/GenBank/DDBJ whole genome shotgun (WGS) entry which is preliminary data.</text>
</comment>
<name>A0A177YA06_9NOCA</name>
<dbReference type="InterPro" id="IPR054211">
    <property type="entry name" value="DUF6918"/>
</dbReference>
<reference evidence="1 2" key="1">
    <citation type="submission" date="2016-03" db="EMBL/GenBank/DDBJ databases">
        <title>Genome sequence of Rhodococcus kyotonensis KB10.</title>
        <authorList>
            <person name="Jeong H."/>
            <person name="Hong C.E."/>
            <person name="Jo S.H."/>
            <person name="Park J.M."/>
        </authorList>
    </citation>
    <scope>NUCLEOTIDE SEQUENCE [LARGE SCALE GENOMIC DNA]</scope>
    <source>
        <strain evidence="1 2">KB10</strain>
    </source>
</reference>
<accession>A0A177YA06</accession>
<dbReference type="Pfam" id="PF21893">
    <property type="entry name" value="DUF6918"/>
    <property type="match status" value="1"/>
</dbReference>